<dbReference type="EMBL" id="JASZYV010000002">
    <property type="protein sequence ID" value="MDM0044753.1"/>
    <property type="molecule type" value="Genomic_DNA"/>
</dbReference>
<gene>
    <name evidence="1" type="ORF">QTH91_09690</name>
</gene>
<evidence type="ECO:0000313" key="2">
    <source>
        <dbReference type="Proteomes" id="UP001174908"/>
    </source>
</evidence>
<evidence type="ECO:0000313" key="1">
    <source>
        <dbReference type="EMBL" id="MDM0044753.1"/>
    </source>
</evidence>
<organism evidence="1 2">
    <name type="scientific">Variovorax dokdonensis</name>
    <dbReference type="NCBI Taxonomy" id="344883"/>
    <lineage>
        <taxon>Bacteria</taxon>
        <taxon>Pseudomonadati</taxon>
        <taxon>Pseudomonadota</taxon>
        <taxon>Betaproteobacteria</taxon>
        <taxon>Burkholderiales</taxon>
        <taxon>Comamonadaceae</taxon>
        <taxon>Variovorax</taxon>
    </lineage>
</organism>
<reference evidence="1" key="1">
    <citation type="submission" date="2023-06" db="EMBL/GenBank/DDBJ databases">
        <authorList>
            <person name="Jiang Y."/>
            <person name="Liu Q."/>
        </authorList>
    </citation>
    <scope>NUCLEOTIDE SEQUENCE</scope>
    <source>
        <strain evidence="1">CGMCC 1.12089</strain>
    </source>
</reference>
<keyword evidence="2" id="KW-1185">Reference proteome</keyword>
<accession>A0ABT7N9Y7</accession>
<sequence>MHTADRPAARSRLAAALAWVAPVLLAGCAGQMQLLENGRTYPGSYNGVSGTAEAFIDGERYTGTYSNPPPISLGIGVGGGSWGGGFGGVGVSTGTGYGGGRALLRSPDGQRIVECYFATSFGSGQGECMSQDGRRFILVIGG</sequence>
<dbReference type="RefSeq" id="WP_286659870.1">
    <property type="nucleotide sequence ID" value="NZ_JASZYV010000002.1"/>
</dbReference>
<dbReference type="Proteomes" id="UP001174908">
    <property type="component" value="Unassembled WGS sequence"/>
</dbReference>
<name>A0ABT7N9Y7_9BURK</name>
<protein>
    <submittedName>
        <fullName evidence="1">Uncharacterized protein</fullName>
    </submittedName>
</protein>
<comment type="caution">
    <text evidence="1">The sequence shown here is derived from an EMBL/GenBank/DDBJ whole genome shotgun (WGS) entry which is preliminary data.</text>
</comment>
<dbReference type="PROSITE" id="PS51257">
    <property type="entry name" value="PROKAR_LIPOPROTEIN"/>
    <property type="match status" value="1"/>
</dbReference>
<proteinExistence type="predicted"/>